<gene>
    <name evidence="3" type="primary">LOC103504359</name>
</gene>
<sequence length="137" mass="15725">MFYKKYDDKVDVFVENVMTEIKKLYGAKKKEEGEKVIMLSLYFVRQITLASGFHELNFKSDWGTVLLDNLCDRLVNCINVLSSITGKGKAFNNTRVKHRVKRSIKVPTISNKLADMMIIHGGNMAKRQSKVLHTQDN</sequence>
<dbReference type="GeneID" id="103504359"/>
<feature type="domain" description="Zn-cluster" evidence="1">
    <location>
        <begin position="95"/>
        <end position="115"/>
    </location>
</feature>
<dbReference type="Proteomes" id="UP001652600">
    <property type="component" value="Chromosome 8"/>
</dbReference>
<protein>
    <submittedName>
        <fullName evidence="3">Triacylglycerol lipase 1-like</fullName>
    </submittedName>
</protein>
<proteinExistence type="predicted"/>
<name>A0ABM3L557_CUCME</name>
<dbReference type="Pfam" id="PF10533">
    <property type="entry name" value="Plant_zn_clust"/>
    <property type="match status" value="1"/>
</dbReference>
<reference evidence="3" key="1">
    <citation type="submission" date="2025-08" db="UniProtKB">
        <authorList>
            <consortium name="RefSeq"/>
        </authorList>
    </citation>
    <scope>IDENTIFICATION</scope>
    <source>
        <tissue evidence="3">Stem</tissue>
    </source>
</reference>
<evidence type="ECO:0000313" key="3">
    <source>
        <dbReference type="RefSeq" id="XP_050945163.1"/>
    </source>
</evidence>
<evidence type="ECO:0000313" key="2">
    <source>
        <dbReference type="Proteomes" id="UP001652600"/>
    </source>
</evidence>
<accession>A0ABM3L557</accession>
<organism evidence="2 3">
    <name type="scientific">Cucumis melo</name>
    <name type="common">Muskmelon</name>
    <dbReference type="NCBI Taxonomy" id="3656"/>
    <lineage>
        <taxon>Eukaryota</taxon>
        <taxon>Viridiplantae</taxon>
        <taxon>Streptophyta</taxon>
        <taxon>Embryophyta</taxon>
        <taxon>Tracheophyta</taxon>
        <taxon>Spermatophyta</taxon>
        <taxon>Magnoliopsida</taxon>
        <taxon>eudicotyledons</taxon>
        <taxon>Gunneridae</taxon>
        <taxon>Pentapetalae</taxon>
        <taxon>rosids</taxon>
        <taxon>fabids</taxon>
        <taxon>Cucurbitales</taxon>
        <taxon>Cucurbitaceae</taxon>
        <taxon>Benincaseae</taxon>
        <taxon>Cucumis</taxon>
    </lineage>
</organism>
<dbReference type="RefSeq" id="XP_050945163.1">
    <property type="nucleotide sequence ID" value="XM_051089206.1"/>
</dbReference>
<keyword evidence="2" id="KW-1185">Reference proteome</keyword>
<dbReference type="InterPro" id="IPR018872">
    <property type="entry name" value="Zn-cluster-dom"/>
</dbReference>
<evidence type="ECO:0000259" key="1">
    <source>
        <dbReference type="Pfam" id="PF10533"/>
    </source>
</evidence>